<feature type="compositionally biased region" description="Polar residues" evidence="1">
    <location>
        <begin position="67"/>
        <end position="82"/>
    </location>
</feature>
<accession>A0AAJ0HEP4</accession>
<evidence type="ECO:0000313" key="2">
    <source>
        <dbReference type="EMBL" id="KAK3349266.1"/>
    </source>
</evidence>
<dbReference type="EMBL" id="JAUIQD010000005">
    <property type="protein sequence ID" value="KAK3349266.1"/>
    <property type="molecule type" value="Genomic_DNA"/>
</dbReference>
<dbReference type="Proteomes" id="UP001275084">
    <property type="component" value="Unassembled WGS sequence"/>
</dbReference>
<proteinExistence type="predicted"/>
<feature type="compositionally biased region" description="Pro residues" evidence="1">
    <location>
        <begin position="94"/>
        <end position="103"/>
    </location>
</feature>
<reference evidence="2" key="1">
    <citation type="journal article" date="2023" name="Mol. Phylogenet. Evol.">
        <title>Genome-scale phylogeny and comparative genomics of the fungal order Sordariales.</title>
        <authorList>
            <person name="Hensen N."/>
            <person name="Bonometti L."/>
            <person name="Westerberg I."/>
            <person name="Brannstrom I.O."/>
            <person name="Guillou S."/>
            <person name="Cros-Aarteil S."/>
            <person name="Calhoun S."/>
            <person name="Haridas S."/>
            <person name="Kuo A."/>
            <person name="Mondo S."/>
            <person name="Pangilinan J."/>
            <person name="Riley R."/>
            <person name="LaButti K."/>
            <person name="Andreopoulos B."/>
            <person name="Lipzen A."/>
            <person name="Chen C."/>
            <person name="Yan M."/>
            <person name="Daum C."/>
            <person name="Ng V."/>
            <person name="Clum A."/>
            <person name="Steindorff A."/>
            <person name="Ohm R.A."/>
            <person name="Martin F."/>
            <person name="Silar P."/>
            <person name="Natvig D.O."/>
            <person name="Lalanne C."/>
            <person name="Gautier V."/>
            <person name="Ament-Velasquez S.L."/>
            <person name="Kruys A."/>
            <person name="Hutchinson M.I."/>
            <person name="Powell A.J."/>
            <person name="Barry K."/>
            <person name="Miller A.N."/>
            <person name="Grigoriev I.V."/>
            <person name="Debuchy R."/>
            <person name="Gladieux P."/>
            <person name="Hiltunen Thoren M."/>
            <person name="Johannesson H."/>
        </authorList>
    </citation>
    <scope>NUCLEOTIDE SEQUENCE</scope>
    <source>
        <strain evidence="2">CBS 955.72</strain>
    </source>
</reference>
<evidence type="ECO:0000256" key="1">
    <source>
        <dbReference type="SAM" id="MobiDB-lite"/>
    </source>
</evidence>
<gene>
    <name evidence="2" type="ORF">B0T25DRAFT_609927</name>
</gene>
<protein>
    <submittedName>
        <fullName evidence="2">Uncharacterized protein</fullName>
    </submittedName>
</protein>
<sequence>MIKDYVQNVEDIAQTVSTEVGETQAKGLMANTNEKVAQMLDNIRQDVLAMYPTITTKVPTGRALNDAETQSGNANGIPQNVNKAKRIRNNPAESKPPAPPPTRPSTRPLEYWPDPSVSASLNWGAVYDPSSTVLSNSETAFPLTGSPPPKAGIWDGYTDSPTPTLPSLARKNPKKGHEVQNFPFKIGLRNTKNQFALQLYL</sequence>
<comment type="caution">
    <text evidence="2">The sequence shown here is derived from an EMBL/GenBank/DDBJ whole genome shotgun (WGS) entry which is preliminary data.</text>
</comment>
<name>A0AAJ0HEP4_9PEZI</name>
<feature type="region of interest" description="Disordered" evidence="1">
    <location>
        <begin position="62"/>
        <end position="111"/>
    </location>
</feature>
<evidence type="ECO:0000313" key="3">
    <source>
        <dbReference type="Proteomes" id="UP001275084"/>
    </source>
</evidence>
<keyword evidence="3" id="KW-1185">Reference proteome</keyword>
<reference evidence="2" key="2">
    <citation type="submission" date="2023-06" db="EMBL/GenBank/DDBJ databases">
        <authorList>
            <consortium name="Lawrence Berkeley National Laboratory"/>
            <person name="Haridas S."/>
            <person name="Hensen N."/>
            <person name="Bonometti L."/>
            <person name="Westerberg I."/>
            <person name="Brannstrom I.O."/>
            <person name="Guillou S."/>
            <person name="Cros-Aarteil S."/>
            <person name="Calhoun S."/>
            <person name="Kuo A."/>
            <person name="Mondo S."/>
            <person name="Pangilinan J."/>
            <person name="Riley R."/>
            <person name="Labutti K."/>
            <person name="Andreopoulos B."/>
            <person name="Lipzen A."/>
            <person name="Chen C."/>
            <person name="Yanf M."/>
            <person name="Daum C."/>
            <person name="Ng V."/>
            <person name="Clum A."/>
            <person name="Steindorff A."/>
            <person name="Ohm R."/>
            <person name="Martin F."/>
            <person name="Silar P."/>
            <person name="Natvig D."/>
            <person name="Lalanne C."/>
            <person name="Gautier V."/>
            <person name="Ament-Velasquez S.L."/>
            <person name="Kruys A."/>
            <person name="Hutchinson M.I."/>
            <person name="Powell A.J."/>
            <person name="Barry K."/>
            <person name="Miller A.N."/>
            <person name="Grigoriev I.V."/>
            <person name="Debuchy R."/>
            <person name="Gladieux P."/>
            <person name="Thoren M.H."/>
            <person name="Johannesson H."/>
        </authorList>
    </citation>
    <scope>NUCLEOTIDE SEQUENCE</scope>
    <source>
        <strain evidence="2">CBS 955.72</strain>
    </source>
</reference>
<dbReference type="AlphaFoldDB" id="A0AAJ0HEP4"/>
<organism evidence="2 3">
    <name type="scientific">Lasiosphaeria hispida</name>
    <dbReference type="NCBI Taxonomy" id="260671"/>
    <lineage>
        <taxon>Eukaryota</taxon>
        <taxon>Fungi</taxon>
        <taxon>Dikarya</taxon>
        <taxon>Ascomycota</taxon>
        <taxon>Pezizomycotina</taxon>
        <taxon>Sordariomycetes</taxon>
        <taxon>Sordariomycetidae</taxon>
        <taxon>Sordariales</taxon>
        <taxon>Lasiosphaeriaceae</taxon>
        <taxon>Lasiosphaeria</taxon>
    </lineage>
</organism>